<dbReference type="Gene3D" id="2.70.70.10">
    <property type="entry name" value="Glucose Permease (Domain IIA)"/>
    <property type="match status" value="1"/>
</dbReference>
<dbReference type="InterPro" id="IPR016047">
    <property type="entry name" value="M23ase_b-sheet_dom"/>
</dbReference>
<keyword evidence="4" id="KW-1185">Reference proteome</keyword>
<comment type="caution">
    <text evidence="3">The sequence shown here is derived from an EMBL/GenBank/DDBJ whole genome shotgun (WGS) entry which is preliminary data.</text>
</comment>
<accession>A0ABT6N8J8</accession>
<dbReference type="Pfam" id="PF01551">
    <property type="entry name" value="Peptidase_M23"/>
    <property type="match status" value="1"/>
</dbReference>
<dbReference type="GO" id="GO:0016787">
    <property type="term" value="F:hydrolase activity"/>
    <property type="evidence" value="ECO:0007669"/>
    <property type="project" value="UniProtKB-KW"/>
</dbReference>
<proteinExistence type="predicted"/>
<protein>
    <submittedName>
        <fullName evidence="3">M23 family metallopeptidase</fullName>
        <ecNumber evidence="3">3.4.-.-</ecNumber>
    </submittedName>
</protein>
<dbReference type="RefSeq" id="WP_281092544.1">
    <property type="nucleotide sequence ID" value="NZ_JARYZI010000001.1"/>
</dbReference>
<dbReference type="InterPro" id="IPR050570">
    <property type="entry name" value="Cell_wall_metabolism_enzyme"/>
</dbReference>
<gene>
    <name evidence="3" type="ORF">QE109_01235</name>
</gene>
<evidence type="ECO:0000259" key="2">
    <source>
        <dbReference type="Pfam" id="PF01551"/>
    </source>
</evidence>
<dbReference type="InterPro" id="IPR011055">
    <property type="entry name" value="Dup_hybrid_motif"/>
</dbReference>
<dbReference type="Proteomes" id="UP001158045">
    <property type="component" value="Unassembled WGS sequence"/>
</dbReference>
<dbReference type="EC" id="3.4.-.-" evidence="3"/>
<sequence length="540" mass="61200">MKKSRLVLIIALILIVCLGAFYVYKINVFDTQTLKTLDIRLLNSSEASLYELDSKSKSALFNSLSSLSEFDINNDAFLDDAIAYDMILLNKWNLTHNFKIYFLKDHEVYAKIDNDKTIYHVDDPTFFYGSDGFEALYSAQMFPDIRLLLGEQAISFVSDQIDWSYKRLNDEWYSIIKPTLSYSSEIPTITSSTEVLGLDIDKLPTKATLRIIDNSGKTIAFEGIVNVRQLPFPEYDGSFKYELNLNWTEEAQGFKGDTSLSFDVNVDLPESYVVSKEILKQGDMLVVTAQHVNAIEDISLDQNLVEHFTWFKNDNSYRGYVPTNYYTKLGSYTLTFTNKTTNISTDFNVEVVSRDFKVQNLIIDSNVEASTRNDEAYAEYREVFNPARDVSANERYYTESFMLPTPGRLNTEFGESRNVNGAPTTYRHIGIDIGAPRGATVVAVNRGKVVLSQLLILTGNTVIIDHGEGLFSVYEHLDSLAVEKGDLVEKGQTIATVGSTGFSTGPHLHFTMSYYRTDIEPGYFLYGEPLTKENYKELMK</sequence>
<dbReference type="CDD" id="cd12797">
    <property type="entry name" value="M23_peptidase"/>
    <property type="match status" value="1"/>
</dbReference>
<organism evidence="3 4">
    <name type="scientific">Fusibacter bizertensis</name>
    <dbReference type="NCBI Taxonomy" id="1488331"/>
    <lineage>
        <taxon>Bacteria</taxon>
        <taxon>Bacillati</taxon>
        <taxon>Bacillota</taxon>
        <taxon>Clostridia</taxon>
        <taxon>Eubacteriales</taxon>
        <taxon>Eubacteriales Family XII. Incertae Sedis</taxon>
        <taxon>Fusibacter</taxon>
    </lineage>
</organism>
<dbReference type="PANTHER" id="PTHR21666:SF289">
    <property type="entry name" value="L-ALA--D-GLU ENDOPEPTIDASE"/>
    <property type="match status" value="1"/>
</dbReference>
<evidence type="ECO:0000313" key="4">
    <source>
        <dbReference type="Proteomes" id="UP001158045"/>
    </source>
</evidence>
<dbReference type="PANTHER" id="PTHR21666">
    <property type="entry name" value="PEPTIDASE-RELATED"/>
    <property type="match status" value="1"/>
</dbReference>
<dbReference type="EMBL" id="JARYZI010000001">
    <property type="protein sequence ID" value="MDH8676746.1"/>
    <property type="molecule type" value="Genomic_DNA"/>
</dbReference>
<dbReference type="SUPFAM" id="SSF51261">
    <property type="entry name" value="Duplicated hybrid motif"/>
    <property type="match status" value="1"/>
</dbReference>
<name>A0ABT6N8J8_9FIRM</name>
<keyword evidence="1" id="KW-0732">Signal</keyword>
<feature type="domain" description="M23ase beta-sheet core" evidence="2">
    <location>
        <begin position="427"/>
        <end position="521"/>
    </location>
</feature>
<evidence type="ECO:0000313" key="3">
    <source>
        <dbReference type="EMBL" id="MDH8676746.1"/>
    </source>
</evidence>
<keyword evidence="3" id="KW-0378">Hydrolase</keyword>
<evidence type="ECO:0000256" key="1">
    <source>
        <dbReference type="ARBA" id="ARBA00022729"/>
    </source>
</evidence>
<reference evidence="3 4" key="1">
    <citation type="submission" date="2023-04" db="EMBL/GenBank/DDBJ databases">
        <title>Fusibacter bizertensis strain WBS, isolated from littoral bottom sediments of the Arctic seas - biochemical and genomic analysis.</title>
        <authorList>
            <person name="Brioukhanov A.L."/>
        </authorList>
    </citation>
    <scope>NUCLEOTIDE SEQUENCE [LARGE SCALE GENOMIC DNA]</scope>
    <source>
        <strain evidence="3 4">WBS</strain>
    </source>
</reference>